<keyword evidence="2" id="KW-0812">Transmembrane</keyword>
<keyword evidence="2" id="KW-0472">Membrane</keyword>
<evidence type="ECO:0000256" key="1">
    <source>
        <dbReference type="SAM" id="MobiDB-lite"/>
    </source>
</evidence>
<feature type="transmembrane region" description="Helical" evidence="2">
    <location>
        <begin position="211"/>
        <end position="237"/>
    </location>
</feature>
<reference evidence="3" key="1">
    <citation type="submission" date="2021-01" db="EMBL/GenBank/DDBJ databases">
        <authorList>
            <person name="Corre E."/>
            <person name="Pelletier E."/>
            <person name="Niang G."/>
            <person name="Scheremetjew M."/>
            <person name="Finn R."/>
            <person name="Kale V."/>
            <person name="Holt S."/>
            <person name="Cochrane G."/>
            <person name="Meng A."/>
            <person name="Brown T."/>
            <person name="Cohen L."/>
        </authorList>
    </citation>
    <scope>NUCLEOTIDE SEQUENCE</scope>
    <source>
        <strain evidence="3">CCMP1381</strain>
    </source>
</reference>
<dbReference type="AlphaFoldDB" id="A0A7S2DLI6"/>
<name>A0A7S2DLI6_9STRA</name>
<feature type="transmembrane region" description="Helical" evidence="2">
    <location>
        <begin position="172"/>
        <end position="190"/>
    </location>
</feature>
<proteinExistence type="predicted"/>
<feature type="region of interest" description="Disordered" evidence="1">
    <location>
        <begin position="115"/>
        <end position="152"/>
    </location>
</feature>
<keyword evidence="2" id="KW-1133">Transmembrane helix</keyword>
<gene>
    <name evidence="3" type="ORF">DSPE1174_LOCUS22917</name>
</gene>
<organism evidence="3">
    <name type="scientific">Octactis speculum</name>
    <dbReference type="NCBI Taxonomy" id="3111310"/>
    <lineage>
        <taxon>Eukaryota</taxon>
        <taxon>Sar</taxon>
        <taxon>Stramenopiles</taxon>
        <taxon>Ochrophyta</taxon>
        <taxon>Dictyochophyceae</taxon>
        <taxon>Dictyochales</taxon>
        <taxon>Dictyochaceae</taxon>
        <taxon>Octactis</taxon>
    </lineage>
</organism>
<evidence type="ECO:0000256" key="2">
    <source>
        <dbReference type="SAM" id="Phobius"/>
    </source>
</evidence>
<feature type="transmembrane region" description="Helical" evidence="2">
    <location>
        <begin position="71"/>
        <end position="99"/>
    </location>
</feature>
<dbReference type="EMBL" id="HBGS01044457">
    <property type="protein sequence ID" value="CAD9456167.1"/>
    <property type="molecule type" value="Transcribed_RNA"/>
</dbReference>
<evidence type="ECO:0000313" key="3">
    <source>
        <dbReference type="EMBL" id="CAD9456167.1"/>
    </source>
</evidence>
<sequence>MQKDTYYPLKTEETDESILEGTNSPSVVTNVTVTVARGKPVPVTSTAHAVIETSVQQTRCLFKSCCCGCSLATGVFIIAVLDLLASLSILGMAAMVYYAKANEATIDNYITENSEKYGHEDPGSMNSRPGQDGHGQLPGQPQGADGEMPSEMSAEEMVEKTNSIIDISAEFAPVYILFAAITMYFACKGIHAARKADANAAKIYYKWRISMLVFTAFMTMMGGCGMIQIALVIYFTLIVRSYVKSLEVPVVVVEQVPQAQV</sequence>
<protein>
    <submittedName>
        <fullName evidence="3">Uncharacterized protein</fullName>
    </submittedName>
</protein>
<accession>A0A7S2DLI6</accession>